<dbReference type="Proteomes" id="UP001515500">
    <property type="component" value="Unplaced"/>
</dbReference>
<name>A0AB40ATK4_DIOCR</name>
<dbReference type="RefSeq" id="XP_039118069.1">
    <property type="nucleotide sequence ID" value="XM_039262135.1"/>
</dbReference>
<dbReference type="InterPro" id="IPR036397">
    <property type="entry name" value="RNaseH_sf"/>
</dbReference>
<gene>
    <name evidence="3" type="primary">LOC120253958</name>
</gene>
<dbReference type="PROSITE" id="PS50994">
    <property type="entry name" value="INTEGRASE"/>
    <property type="match status" value="1"/>
</dbReference>
<dbReference type="InterPro" id="IPR012337">
    <property type="entry name" value="RNaseH-like_sf"/>
</dbReference>
<dbReference type="GeneID" id="120253958"/>
<reference evidence="3" key="1">
    <citation type="submission" date="2025-08" db="UniProtKB">
        <authorList>
            <consortium name="RefSeq"/>
        </authorList>
    </citation>
    <scope>IDENTIFICATION</scope>
</reference>
<protein>
    <submittedName>
        <fullName evidence="3">Uncharacterized protein LOC120253958</fullName>
    </submittedName>
</protein>
<dbReference type="GO" id="GO:0015074">
    <property type="term" value="P:DNA integration"/>
    <property type="evidence" value="ECO:0007669"/>
    <property type="project" value="InterPro"/>
</dbReference>
<evidence type="ECO:0000259" key="1">
    <source>
        <dbReference type="PROSITE" id="PS50994"/>
    </source>
</evidence>
<feature type="domain" description="Integrase catalytic" evidence="1">
    <location>
        <begin position="34"/>
        <end position="178"/>
    </location>
</feature>
<dbReference type="SUPFAM" id="SSF53098">
    <property type="entry name" value="Ribonuclease H-like"/>
    <property type="match status" value="1"/>
</dbReference>
<dbReference type="PANTHER" id="PTHR47266">
    <property type="entry name" value="ENDONUCLEASE-RELATED"/>
    <property type="match status" value="1"/>
</dbReference>
<sequence length="178" mass="20833">MDDNYKSVIQPHKRLNPNMKDVVKAEVVKLLDVEIIYPIFDSAWVFDVWDIDFMGPFPKFNGNKFILLAIDYASKWVEAQALSTNYTRAMVNFLKRLFTRFGTPRIIISDGETHFCNTQLEKVLKHYGLHHGLATCYHPQMSGQVEVTNRKLKRILTKSMEQGKRNWSERLDDTLWAH</sequence>
<dbReference type="Pfam" id="PF00665">
    <property type="entry name" value="rve"/>
    <property type="match status" value="1"/>
</dbReference>
<dbReference type="AlphaFoldDB" id="A0AB40ATK4"/>
<accession>A0AB40ATK4</accession>
<keyword evidence="2" id="KW-1185">Reference proteome</keyword>
<dbReference type="GO" id="GO:0003676">
    <property type="term" value="F:nucleic acid binding"/>
    <property type="evidence" value="ECO:0007669"/>
    <property type="project" value="InterPro"/>
</dbReference>
<dbReference type="InterPro" id="IPR001584">
    <property type="entry name" value="Integrase_cat-core"/>
</dbReference>
<dbReference type="Gene3D" id="3.30.420.10">
    <property type="entry name" value="Ribonuclease H-like superfamily/Ribonuclease H"/>
    <property type="match status" value="1"/>
</dbReference>
<evidence type="ECO:0000313" key="3">
    <source>
        <dbReference type="RefSeq" id="XP_039118069.1"/>
    </source>
</evidence>
<dbReference type="InterPro" id="IPR052160">
    <property type="entry name" value="Gypsy_RT_Integrase-like"/>
</dbReference>
<proteinExistence type="predicted"/>
<organism evidence="2 3">
    <name type="scientific">Dioscorea cayennensis subsp. rotundata</name>
    <name type="common">White Guinea yam</name>
    <name type="synonym">Dioscorea rotundata</name>
    <dbReference type="NCBI Taxonomy" id="55577"/>
    <lineage>
        <taxon>Eukaryota</taxon>
        <taxon>Viridiplantae</taxon>
        <taxon>Streptophyta</taxon>
        <taxon>Embryophyta</taxon>
        <taxon>Tracheophyta</taxon>
        <taxon>Spermatophyta</taxon>
        <taxon>Magnoliopsida</taxon>
        <taxon>Liliopsida</taxon>
        <taxon>Dioscoreales</taxon>
        <taxon>Dioscoreaceae</taxon>
        <taxon>Dioscorea</taxon>
    </lineage>
</organism>
<evidence type="ECO:0000313" key="2">
    <source>
        <dbReference type="Proteomes" id="UP001515500"/>
    </source>
</evidence>